<evidence type="ECO:0000313" key="2">
    <source>
        <dbReference type="EMBL" id="ASK04537.1"/>
    </source>
</evidence>
<geneLocation type="plasmid" evidence="2">
    <name>pMbl488</name>
</geneLocation>
<dbReference type="EMBL" id="KY689635">
    <property type="protein sequence ID" value="ASK05026.1"/>
    <property type="molecule type" value="Genomic_DNA"/>
</dbReference>
<keyword evidence="1" id="KW-1133">Transmembrane helix</keyword>
<reference evidence="3" key="2">
    <citation type="submission" date="2017-03" db="EMBL/GenBank/DDBJ databases">
        <title>mcr-1 containing elements in Escherichia coli.</title>
        <authorList>
            <person name="Dona V."/>
            <person name="Endimiani A."/>
            <person name="Perreten V."/>
        </authorList>
    </citation>
    <scope>NUCLEOTIDE SEQUENCE</scope>
    <source>
        <strain evidence="2">Mbl488</strain>
        <strain evidence="3">Mbl536</strain>
        <plasmid evidence="2">pMbl488</plasmid>
        <plasmid evidence="3">pMbl536</plasmid>
    </source>
</reference>
<organism evidence="3">
    <name type="scientific">Escherichia coli</name>
    <dbReference type="NCBI Taxonomy" id="562"/>
    <lineage>
        <taxon>Bacteria</taxon>
        <taxon>Pseudomonadati</taxon>
        <taxon>Pseudomonadota</taxon>
        <taxon>Gammaproteobacteria</taxon>
        <taxon>Enterobacterales</taxon>
        <taxon>Enterobacteriaceae</taxon>
        <taxon>Escherichia</taxon>
    </lineage>
</organism>
<feature type="transmembrane region" description="Helical" evidence="1">
    <location>
        <begin position="49"/>
        <end position="67"/>
    </location>
</feature>
<dbReference type="EMBL" id="KY565558">
    <property type="protein sequence ID" value="ASK04537.1"/>
    <property type="molecule type" value="Genomic_DNA"/>
</dbReference>
<geneLocation type="plasmid" evidence="3">
    <name>pMbl536</name>
</geneLocation>
<keyword evidence="3" id="KW-0614">Plasmid</keyword>
<reference evidence="3" key="1">
    <citation type="journal article" date="2017" name="Antimicrob. Agents Chemother.">
        <title>Heterogeneous Genetic Location of mcr-1 in Colistin-Resistant Escherichia coli Isolates from Humans and Retail Chicken Meat in Switzerland: Emergence of mcr-1-Carrying IncK2 Plasmids.</title>
        <authorList>
            <person name="Dona V."/>
            <person name="Bernasconi O.J."/>
            <person name="Pires J."/>
            <person name="Collaud A."/>
            <person name="Overesch G."/>
            <person name="Ramette A."/>
            <person name="Perreten V."/>
            <person name="Endimiani A."/>
        </authorList>
    </citation>
    <scope>NUCLEOTIDE SEQUENCE</scope>
    <source>
        <strain evidence="2">Mbl488</strain>
        <strain evidence="3">Mbl536</strain>
        <plasmid evidence="2">pMbl488</plasmid>
        <plasmid evidence="3">pMbl536</plasmid>
    </source>
</reference>
<evidence type="ECO:0000313" key="3">
    <source>
        <dbReference type="EMBL" id="ASK05026.1"/>
    </source>
</evidence>
<proteinExistence type="predicted"/>
<protein>
    <submittedName>
        <fullName evidence="3">Uncharacterized protein</fullName>
    </submittedName>
</protein>
<keyword evidence="1" id="KW-0812">Transmembrane</keyword>
<sequence length="76" mass="8359">MPVGHEALQARFMLAQHMAAAAQHPPGFGQWCEQVYPDVTDAAETGGRFFFVGAVVVFHLTLPWLMACDSSPRRCP</sequence>
<dbReference type="AlphaFoldDB" id="A0A220QJN3"/>
<evidence type="ECO:0000256" key="1">
    <source>
        <dbReference type="SAM" id="Phobius"/>
    </source>
</evidence>
<name>A0A220QJN3_ECOLX</name>
<accession>A0A220QJN3</accession>
<keyword evidence="1" id="KW-0472">Membrane</keyword>